<protein>
    <submittedName>
        <fullName evidence="1">DUF4862 family protein</fullName>
    </submittedName>
</protein>
<gene>
    <name evidence="1" type="ORF">INS88_08985</name>
</gene>
<dbReference type="InterPro" id="IPR036237">
    <property type="entry name" value="Xyl_isomerase-like_sf"/>
</dbReference>
<dbReference type="RefSeq" id="WP_197550975.1">
    <property type="nucleotide sequence ID" value="NZ_CP063213.1"/>
</dbReference>
<evidence type="ECO:0000313" key="2">
    <source>
        <dbReference type="Proteomes" id="UP000595053"/>
    </source>
</evidence>
<organism evidence="1 2">
    <name type="scientific">Trueperella pecoris</name>
    <dbReference type="NCBI Taxonomy" id="2733571"/>
    <lineage>
        <taxon>Bacteria</taxon>
        <taxon>Bacillati</taxon>
        <taxon>Actinomycetota</taxon>
        <taxon>Actinomycetes</taxon>
        <taxon>Actinomycetales</taxon>
        <taxon>Actinomycetaceae</taxon>
        <taxon>Trueperella</taxon>
    </lineage>
</organism>
<dbReference type="AlphaFoldDB" id="A0A7M1QU77"/>
<dbReference type="Proteomes" id="UP000595053">
    <property type="component" value="Chromosome"/>
</dbReference>
<reference evidence="1 2" key="1">
    <citation type="submission" date="2020-10" db="EMBL/GenBank/DDBJ databases">
        <title>Trueperella pecoris sp. nov. isolated from bovine and porcine specimens.</title>
        <authorList>
            <person name="Schoenecker L."/>
            <person name="Schnydrig P."/>
            <person name="Brodard I."/>
            <person name="Thomann A."/>
            <person name="Hemphill A."/>
            <person name="Rodriguez-Campos S."/>
            <person name="Perreten V."/>
            <person name="Jores J."/>
            <person name="Kittl S."/>
        </authorList>
    </citation>
    <scope>NUCLEOTIDE SEQUENCE [LARGE SCALE GENOMIC DNA]</scope>
    <source>
        <strain evidence="1 2">15A0121</strain>
    </source>
</reference>
<dbReference type="Pfam" id="PF16154">
    <property type="entry name" value="DUF4862"/>
    <property type="match status" value="1"/>
</dbReference>
<sequence>MFIVGAYAAMPGTRHEQEEFLTGLTQLATGLEIPWRGGGLDADPAWLAGQLAGRFPHSVVTAIPDTMRMLGTDPSFGLASPDAEGRAAALEQARQIFAAVRELNESAGERVVECIEFQSAPSHIADAQALVASLLELRELAAAEGVGIVLEHCDARGGAGAGEKNFLSLGEEIEACERAGVKIALNWGRSVIESHDVDRPRAQAQLLAERGLLAGLICSGAGGTDTAYGPGWGDTHLPLKSVEPTSLMTPELVAKFVAAGADGETGAGGVVDYLGVKVQVPADASPAERVAIIAEIKAAMG</sequence>
<name>A0A7M1QU77_9ACTO</name>
<dbReference type="InterPro" id="IPR032344">
    <property type="entry name" value="DUF4862"/>
</dbReference>
<dbReference type="SUPFAM" id="SSF51658">
    <property type="entry name" value="Xylose isomerase-like"/>
    <property type="match status" value="1"/>
</dbReference>
<dbReference type="Gene3D" id="3.20.20.150">
    <property type="entry name" value="Divalent-metal-dependent TIM barrel enzymes"/>
    <property type="match status" value="1"/>
</dbReference>
<proteinExistence type="predicted"/>
<dbReference type="EMBL" id="CP063213">
    <property type="protein sequence ID" value="QOR45383.1"/>
    <property type="molecule type" value="Genomic_DNA"/>
</dbReference>
<accession>A0A7M1QU77</accession>
<evidence type="ECO:0000313" key="1">
    <source>
        <dbReference type="EMBL" id="QOR45383.1"/>
    </source>
</evidence>
<keyword evidence="2" id="KW-1185">Reference proteome</keyword>